<accession>A0A4Y2G188</accession>
<dbReference type="Proteomes" id="UP000499080">
    <property type="component" value="Unassembled WGS sequence"/>
</dbReference>
<name>A0A4Y2G188_ARAVE</name>
<comment type="caution">
    <text evidence="1">The sequence shown here is derived from an EMBL/GenBank/DDBJ whole genome shotgun (WGS) entry which is preliminary data.</text>
</comment>
<dbReference type="AlphaFoldDB" id="A0A4Y2G188"/>
<organism evidence="1 2">
    <name type="scientific">Araneus ventricosus</name>
    <name type="common">Orbweaver spider</name>
    <name type="synonym">Epeira ventricosa</name>
    <dbReference type="NCBI Taxonomy" id="182803"/>
    <lineage>
        <taxon>Eukaryota</taxon>
        <taxon>Metazoa</taxon>
        <taxon>Ecdysozoa</taxon>
        <taxon>Arthropoda</taxon>
        <taxon>Chelicerata</taxon>
        <taxon>Arachnida</taxon>
        <taxon>Araneae</taxon>
        <taxon>Araneomorphae</taxon>
        <taxon>Entelegynae</taxon>
        <taxon>Araneoidea</taxon>
        <taxon>Araneidae</taxon>
        <taxon>Araneus</taxon>
    </lineage>
</organism>
<proteinExistence type="predicted"/>
<reference evidence="1 2" key="1">
    <citation type="journal article" date="2019" name="Sci. Rep.">
        <title>Orb-weaving spider Araneus ventricosus genome elucidates the spidroin gene catalogue.</title>
        <authorList>
            <person name="Kono N."/>
            <person name="Nakamura H."/>
            <person name="Ohtoshi R."/>
            <person name="Moran D.A.P."/>
            <person name="Shinohara A."/>
            <person name="Yoshida Y."/>
            <person name="Fujiwara M."/>
            <person name="Mori M."/>
            <person name="Tomita M."/>
            <person name="Arakawa K."/>
        </authorList>
    </citation>
    <scope>NUCLEOTIDE SEQUENCE [LARGE SCALE GENOMIC DNA]</scope>
</reference>
<dbReference type="EMBL" id="BGPR01001135">
    <property type="protein sequence ID" value="GBM46389.1"/>
    <property type="molecule type" value="Genomic_DNA"/>
</dbReference>
<gene>
    <name evidence="1" type="ORF">AVEN_73866_1</name>
</gene>
<keyword evidence="2" id="KW-1185">Reference proteome</keyword>
<evidence type="ECO:0000313" key="2">
    <source>
        <dbReference type="Proteomes" id="UP000499080"/>
    </source>
</evidence>
<sequence length="115" mass="13383">MVRATALYFYERGFDPRLGGVRSFVTILHRNRPRGDFFLLAPLKPEVLGRKRYELDSTNMGGHSPPPSITFPLRRTEWVEVCKDNWTPYRVYLLSDLRTSPPLKRSQPPQTYVTS</sequence>
<evidence type="ECO:0000313" key="1">
    <source>
        <dbReference type="EMBL" id="GBM46389.1"/>
    </source>
</evidence>
<protein>
    <submittedName>
        <fullName evidence="1">Uncharacterized protein</fullName>
    </submittedName>
</protein>